<dbReference type="HOGENOM" id="CLU_1095843_0_0_1"/>
<protein>
    <submittedName>
        <fullName evidence="2">Uncharacterized protein</fullName>
    </submittedName>
</protein>
<sequence>MGDNLLCHPCSEFEHYPSLLVGNGTIGPCPLFHKSSEQPRGCNSSPKPDFPCAGNLGGDEAGYGDLQQPVMAIDGHATTYELYTAITPLLPLPHLGESPVQPTGTDDDEPRKLSFPNFFFPSTGSRGSIQSMDCSSKCSEKCSRNHGGELEHNSSQQLSVNLPEIMETDKNCSSSPPRSQERCFLQKITILGFSPDLTCDCPTTTGPNTPQRPHPGGTNPALEACTETESRNLNSKLPFRNTIQTLTSKTTPSR</sequence>
<reference evidence="2" key="2">
    <citation type="submission" date="2015-06" db="UniProtKB">
        <authorList>
            <consortium name="EnsemblPlants"/>
        </authorList>
    </citation>
    <scope>IDENTIFICATION</scope>
    <source>
        <strain evidence="2">DM1-3 516 R44</strain>
    </source>
</reference>
<dbReference type="Gramene" id="PGSC0003DMT400087505">
    <property type="protein sequence ID" value="PGSC0003DMT400087505"/>
    <property type="gene ID" value="PGSC0003DMG400037076"/>
</dbReference>
<dbReference type="InParanoid" id="M1DDZ7"/>
<reference evidence="3" key="1">
    <citation type="journal article" date="2011" name="Nature">
        <title>Genome sequence and analysis of the tuber crop potato.</title>
        <authorList>
            <consortium name="The Potato Genome Sequencing Consortium"/>
        </authorList>
    </citation>
    <scope>NUCLEOTIDE SEQUENCE [LARGE SCALE GENOMIC DNA]</scope>
    <source>
        <strain evidence="3">cv. DM1-3 516 R44</strain>
    </source>
</reference>
<dbReference type="PaxDb" id="4113-PGSC0003DMT400087505"/>
<feature type="region of interest" description="Disordered" evidence="1">
    <location>
        <begin position="231"/>
        <end position="254"/>
    </location>
</feature>
<keyword evidence="3" id="KW-1185">Reference proteome</keyword>
<dbReference type="Proteomes" id="UP000011115">
    <property type="component" value="Unassembled WGS sequence"/>
</dbReference>
<dbReference type="EnsemblPlants" id="PGSC0003DMT400087505">
    <property type="protein sequence ID" value="PGSC0003DMT400087505"/>
    <property type="gene ID" value="PGSC0003DMG400037076"/>
</dbReference>
<feature type="region of interest" description="Disordered" evidence="1">
    <location>
        <begin position="94"/>
        <end position="119"/>
    </location>
</feature>
<proteinExistence type="predicted"/>
<evidence type="ECO:0000313" key="3">
    <source>
        <dbReference type="Proteomes" id="UP000011115"/>
    </source>
</evidence>
<accession>M1DDZ7</accession>
<dbReference type="AlphaFoldDB" id="M1DDZ7"/>
<feature type="region of interest" description="Disordered" evidence="1">
    <location>
        <begin position="204"/>
        <end position="223"/>
    </location>
</feature>
<evidence type="ECO:0000313" key="2">
    <source>
        <dbReference type="EnsemblPlants" id="PGSC0003DMT400087505"/>
    </source>
</evidence>
<name>M1DDZ7_SOLTU</name>
<evidence type="ECO:0000256" key="1">
    <source>
        <dbReference type="SAM" id="MobiDB-lite"/>
    </source>
</evidence>
<organism evidence="2 3">
    <name type="scientific">Solanum tuberosum</name>
    <name type="common">Potato</name>
    <dbReference type="NCBI Taxonomy" id="4113"/>
    <lineage>
        <taxon>Eukaryota</taxon>
        <taxon>Viridiplantae</taxon>
        <taxon>Streptophyta</taxon>
        <taxon>Embryophyta</taxon>
        <taxon>Tracheophyta</taxon>
        <taxon>Spermatophyta</taxon>
        <taxon>Magnoliopsida</taxon>
        <taxon>eudicotyledons</taxon>
        <taxon>Gunneridae</taxon>
        <taxon>Pentapetalae</taxon>
        <taxon>asterids</taxon>
        <taxon>lamiids</taxon>
        <taxon>Solanales</taxon>
        <taxon>Solanaceae</taxon>
        <taxon>Solanoideae</taxon>
        <taxon>Solaneae</taxon>
        <taxon>Solanum</taxon>
    </lineage>
</organism>